<proteinExistence type="inferred from homology"/>
<dbReference type="Gene3D" id="3.30.565.10">
    <property type="entry name" value="Histidine kinase-like ATPase, C-terminal domain"/>
    <property type="match status" value="1"/>
</dbReference>
<dbReference type="Gene3D" id="3.40.50.11260">
    <property type="match status" value="1"/>
</dbReference>
<comment type="similarity">
    <text evidence="1">Belongs to the heat shock protein 90 family.</text>
</comment>
<evidence type="ECO:0000313" key="7">
    <source>
        <dbReference type="Proteomes" id="UP000294545"/>
    </source>
</evidence>
<dbReference type="GO" id="GO:0140662">
    <property type="term" value="F:ATP-dependent protein folding chaperone"/>
    <property type="evidence" value="ECO:0007669"/>
    <property type="project" value="InterPro"/>
</dbReference>
<dbReference type="InterPro" id="IPR001404">
    <property type="entry name" value="Hsp90_fam"/>
</dbReference>
<keyword evidence="4" id="KW-0143">Chaperone</keyword>
<protein>
    <submittedName>
        <fullName evidence="6">Molecular chaperone HtpG</fullName>
    </submittedName>
</protein>
<feature type="binding site" evidence="5">
    <location>
        <position position="83"/>
    </location>
    <ligand>
        <name>ATP</name>
        <dbReference type="ChEBI" id="CHEBI:30616"/>
    </ligand>
</feature>
<accession>A0A4V2PZP3</accession>
<dbReference type="PANTHER" id="PTHR11528">
    <property type="entry name" value="HEAT SHOCK PROTEIN 90 FAMILY MEMBER"/>
    <property type="match status" value="1"/>
</dbReference>
<dbReference type="CDD" id="cd16927">
    <property type="entry name" value="HATPase_Hsp90-like"/>
    <property type="match status" value="1"/>
</dbReference>
<dbReference type="EMBL" id="SMGQ01000015">
    <property type="protein sequence ID" value="TCK90621.1"/>
    <property type="molecule type" value="Genomic_DNA"/>
</dbReference>
<evidence type="ECO:0000256" key="3">
    <source>
        <dbReference type="ARBA" id="ARBA00022840"/>
    </source>
</evidence>
<dbReference type="GO" id="GO:0005524">
    <property type="term" value="F:ATP binding"/>
    <property type="evidence" value="ECO:0007669"/>
    <property type="project" value="UniProtKB-KW"/>
</dbReference>
<keyword evidence="3 5" id="KW-0067">ATP-binding</keyword>
<dbReference type="GO" id="GO:0051082">
    <property type="term" value="F:unfolded protein binding"/>
    <property type="evidence" value="ECO:0007669"/>
    <property type="project" value="InterPro"/>
</dbReference>
<feature type="binding site" evidence="5">
    <location>
        <begin position="98"/>
        <end position="99"/>
    </location>
    <ligand>
        <name>ATP</name>
        <dbReference type="ChEBI" id="CHEBI:30616"/>
    </ligand>
</feature>
<dbReference type="Pfam" id="PF13589">
    <property type="entry name" value="HATPase_c_3"/>
    <property type="match status" value="1"/>
</dbReference>
<dbReference type="PIRSF" id="PIRSF002583">
    <property type="entry name" value="Hsp90"/>
    <property type="match status" value="1"/>
</dbReference>
<feature type="binding site" evidence="5">
    <location>
        <position position="338"/>
    </location>
    <ligand>
        <name>ATP</name>
        <dbReference type="ChEBI" id="CHEBI:30616"/>
    </ligand>
</feature>
<dbReference type="InterPro" id="IPR036890">
    <property type="entry name" value="HATPase_C_sf"/>
</dbReference>
<dbReference type="AlphaFoldDB" id="A0A4V2PZP3"/>
<feature type="binding site" evidence="5">
    <location>
        <position position="78"/>
    </location>
    <ligand>
        <name>ATP</name>
        <dbReference type="ChEBI" id="CHEBI:30616"/>
    </ligand>
</feature>
<keyword evidence="7" id="KW-1185">Reference proteome</keyword>
<gene>
    <name evidence="6" type="ORF">EDC19_2390</name>
</gene>
<evidence type="ECO:0000256" key="5">
    <source>
        <dbReference type="PIRSR" id="PIRSR002583-1"/>
    </source>
</evidence>
<dbReference type="SUPFAM" id="SSF110942">
    <property type="entry name" value="HSP90 C-terminal domain"/>
    <property type="match status" value="1"/>
</dbReference>
<comment type="caution">
    <text evidence="6">The sequence shown here is derived from an EMBL/GenBank/DDBJ whole genome shotgun (WGS) entry which is preliminary data.</text>
</comment>
<feature type="binding site" evidence="5">
    <location>
        <position position="32"/>
    </location>
    <ligand>
        <name>ATP</name>
        <dbReference type="ChEBI" id="CHEBI:30616"/>
    </ligand>
</feature>
<dbReference type="InterPro" id="IPR020568">
    <property type="entry name" value="Ribosomal_Su5_D2-typ_SF"/>
</dbReference>
<name>A0A4V2PZP3_9FIRM</name>
<keyword evidence="2 5" id="KW-0547">Nucleotide-binding</keyword>
<feature type="binding site" evidence="5">
    <location>
        <position position="36"/>
    </location>
    <ligand>
        <name>ATP</name>
        <dbReference type="ChEBI" id="CHEBI:30616"/>
    </ligand>
</feature>
<organism evidence="6 7">
    <name type="scientific">Natranaerovirga hydrolytica</name>
    <dbReference type="NCBI Taxonomy" id="680378"/>
    <lineage>
        <taxon>Bacteria</taxon>
        <taxon>Bacillati</taxon>
        <taxon>Bacillota</taxon>
        <taxon>Clostridia</taxon>
        <taxon>Lachnospirales</taxon>
        <taxon>Natranaerovirgaceae</taxon>
        <taxon>Natranaerovirga</taxon>
    </lineage>
</organism>
<dbReference type="InterPro" id="IPR037196">
    <property type="entry name" value="HSP90_C"/>
</dbReference>
<dbReference type="RefSeq" id="WP_243117050.1">
    <property type="nucleotide sequence ID" value="NZ_SMGQ01000015.1"/>
</dbReference>
<evidence type="ECO:0000256" key="1">
    <source>
        <dbReference type="ARBA" id="ARBA00008239"/>
    </source>
</evidence>
<dbReference type="Gene3D" id="3.30.230.80">
    <property type="match status" value="1"/>
</dbReference>
<dbReference type="Gene3D" id="1.20.120.790">
    <property type="entry name" value="Heat shock protein 90, C-terminal domain"/>
    <property type="match status" value="1"/>
</dbReference>
<dbReference type="GO" id="GO:0016887">
    <property type="term" value="F:ATP hydrolysis activity"/>
    <property type="evidence" value="ECO:0007669"/>
    <property type="project" value="InterPro"/>
</dbReference>
<evidence type="ECO:0000256" key="4">
    <source>
        <dbReference type="ARBA" id="ARBA00023186"/>
    </source>
</evidence>
<dbReference type="PRINTS" id="PR00775">
    <property type="entry name" value="HEATSHOCK90"/>
</dbReference>
<reference evidence="6 7" key="1">
    <citation type="submission" date="2019-03" db="EMBL/GenBank/DDBJ databases">
        <title>Genomic Encyclopedia of Type Strains, Phase IV (KMG-IV): sequencing the most valuable type-strain genomes for metagenomic binning, comparative biology and taxonomic classification.</title>
        <authorList>
            <person name="Goeker M."/>
        </authorList>
    </citation>
    <scope>NUCLEOTIDE SEQUENCE [LARGE SCALE GENOMIC DNA]</scope>
    <source>
        <strain evidence="6 7">DSM 24176</strain>
    </source>
</reference>
<dbReference type="NCBIfam" id="NF003555">
    <property type="entry name" value="PRK05218.1"/>
    <property type="match status" value="1"/>
</dbReference>
<dbReference type="Pfam" id="PF00183">
    <property type="entry name" value="HSP90"/>
    <property type="match status" value="1"/>
</dbReference>
<sequence length="627" mass="72568">MNESGSLSIHSENIFPIIKKWLYSDHDIFVRELISNACDAITKLKKLDVMSEYTLPENTTFKVDVVLNEKDKTIKIIDNGIGMTAEEIKKYINQIAFSGAEDFLDKYKDKANQEQIIGHFGLGFYSAFMVAETVTIDTLSYEDGAAPALWECDGGTEFSLTEGSRTQRGTTITLHIGDDGKDFLNAYTLRTTIEKYCSFMPYDIFFIEEGKEEAKKEDASEEKEEQEEIKPLNDTNPLWLKHPNDCSEEDYKAFYKKVFMDFKEPLFWIHLNMDYPFNLKGILYFPKINNEFESMEGQIKLFNNQVFVADNIKEVIPEFLLLLKGVIDCPDLPLNVSRSFLQNDGFVKKISDYITKKVADKLTGLYKTENDNFKKFWGDIHPFVKFGSLKDNKFYDKVKDIIIYKSIYGEYVSLKDYMEKNKEKNKDKVFYVSDEQQQSQYIDLFKQYEMDAIVLDHSIDQAFMSHMEAQEQDVKFQRIDSDLSDHLKEASSEEDLKPATETLEKLFKDVLNNDTLKVKVESLKTEDLSSIMLLSEESRRMQEMSKMYGLGDLGANMPSDETLVLNNKNQLVQYLLTNNEDETKVDDIKMICEQLYDLALLSHKPLPPESMTKFIKRSNQLLSKLAL</sequence>
<evidence type="ECO:0000256" key="2">
    <source>
        <dbReference type="ARBA" id="ARBA00022741"/>
    </source>
</evidence>
<dbReference type="InterPro" id="IPR020575">
    <property type="entry name" value="Hsp90_N"/>
</dbReference>
<evidence type="ECO:0000313" key="6">
    <source>
        <dbReference type="EMBL" id="TCK90621.1"/>
    </source>
</evidence>
<feature type="binding site" evidence="5">
    <location>
        <position position="170"/>
    </location>
    <ligand>
        <name>ATP</name>
        <dbReference type="ChEBI" id="CHEBI:30616"/>
    </ligand>
</feature>
<dbReference type="SUPFAM" id="SSF55874">
    <property type="entry name" value="ATPase domain of HSP90 chaperone/DNA topoisomerase II/histidine kinase"/>
    <property type="match status" value="1"/>
</dbReference>
<dbReference type="Proteomes" id="UP000294545">
    <property type="component" value="Unassembled WGS sequence"/>
</dbReference>
<dbReference type="SUPFAM" id="SSF54211">
    <property type="entry name" value="Ribosomal protein S5 domain 2-like"/>
    <property type="match status" value="1"/>
</dbReference>